<dbReference type="RefSeq" id="WP_205255101.1">
    <property type="nucleotide sequence ID" value="NZ_BAAAPV010000001.1"/>
</dbReference>
<keyword evidence="1" id="KW-1133">Transmembrane helix</keyword>
<evidence type="ECO:0000313" key="2">
    <source>
        <dbReference type="EMBL" id="MBM9474952.1"/>
    </source>
</evidence>
<evidence type="ECO:0000256" key="1">
    <source>
        <dbReference type="SAM" id="Phobius"/>
    </source>
</evidence>
<dbReference type="Pfam" id="PF10739">
    <property type="entry name" value="DUF2550"/>
    <property type="match status" value="1"/>
</dbReference>
<protein>
    <submittedName>
        <fullName evidence="2">DUF2550 domain-containing protein</fullName>
    </submittedName>
</protein>
<reference evidence="2" key="1">
    <citation type="submission" date="2021-01" db="EMBL/GenBank/DDBJ databases">
        <title>KCTC 19127 draft genome.</title>
        <authorList>
            <person name="An D."/>
        </authorList>
    </citation>
    <scope>NUCLEOTIDE SEQUENCE</scope>
    <source>
        <strain evidence="2">KCTC 19127</strain>
    </source>
</reference>
<dbReference type="AlphaFoldDB" id="A0A938YFJ3"/>
<keyword evidence="1" id="KW-0812">Transmembrane</keyword>
<evidence type="ECO:0000313" key="3">
    <source>
        <dbReference type="Proteomes" id="UP000663801"/>
    </source>
</evidence>
<comment type="caution">
    <text evidence="2">The sequence shown here is derived from an EMBL/GenBank/DDBJ whole genome shotgun (WGS) entry which is preliminary data.</text>
</comment>
<dbReference type="Proteomes" id="UP000663801">
    <property type="component" value="Unassembled WGS sequence"/>
</dbReference>
<name>A0A938YFJ3_9ACTN</name>
<proteinExistence type="predicted"/>
<keyword evidence="3" id="KW-1185">Reference proteome</keyword>
<dbReference type="InterPro" id="IPR019675">
    <property type="entry name" value="DUF2550"/>
</dbReference>
<sequence length="153" mass="16683">MDLVLIVEILGLALLALVVLVIVMVTVRRSRLARSGAVSVSWRFDVSRAGHGWVLGQGRFDGPNLLLYRSFSPLPMPARRLSRERLTLGERRCPAGTEADLLPVGSVIITCTDGGTPFELAVSEQVSTGVLSWLESLPPSSPAHRRGSLRRRD</sequence>
<organism evidence="2 3">
    <name type="scientific">Nakamurella flavida</name>
    <dbReference type="NCBI Taxonomy" id="363630"/>
    <lineage>
        <taxon>Bacteria</taxon>
        <taxon>Bacillati</taxon>
        <taxon>Actinomycetota</taxon>
        <taxon>Actinomycetes</taxon>
        <taxon>Nakamurellales</taxon>
        <taxon>Nakamurellaceae</taxon>
        <taxon>Nakamurella</taxon>
    </lineage>
</organism>
<feature type="transmembrane region" description="Helical" evidence="1">
    <location>
        <begin position="6"/>
        <end position="27"/>
    </location>
</feature>
<accession>A0A938YFJ3</accession>
<dbReference type="EMBL" id="JAERWL010000001">
    <property type="protein sequence ID" value="MBM9474952.1"/>
    <property type="molecule type" value="Genomic_DNA"/>
</dbReference>
<keyword evidence="1" id="KW-0472">Membrane</keyword>
<gene>
    <name evidence="2" type="ORF">JL107_00705</name>
</gene>